<dbReference type="GO" id="GO:0043829">
    <property type="term" value="F:tRNA-specific adenosine-37 deaminase activity"/>
    <property type="evidence" value="ECO:0007669"/>
    <property type="project" value="TreeGrafter"/>
</dbReference>
<dbReference type="RefSeq" id="XP_041555995.1">
    <property type="nucleotide sequence ID" value="XM_041703295.1"/>
</dbReference>
<dbReference type="AlphaFoldDB" id="A0A7R8ALZ0"/>
<dbReference type="InterPro" id="IPR042935">
    <property type="entry name" value="Tad1"/>
</dbReference>
<dbReference type="Pfam" id="PF02137">
    <property type="entry name" value="A_deamin"/>
    <property type="match status" value="1"/>
</dbReference>
<evidence type="ECO:0000256" key="1">
    <source>
        <dbReference type="SAM" id="MobiDB-lite"/>
    </source>
</evidence>
<organism evidence="3 4">
    <name type="scientific">Aspergillus puulaauensis</name>
    <dbReference type="NCBI Taxonomy" id="1220207"/>
    <lineage>
        <taxon>Eukaryota</taxon>
        <taxon>Fungi</taxon>
        <taxon>Dikarya</taxon>
        <taxon>Ascomycota</taxon>
        <taxon>Pezizomycotina</taxon>
        <taxon>Eurotiomycetes</taxon>
        <taxon>Eurotiomycetidae</taxon>
        <taxon>Eurotiales</taxon>
        <taxon>Aspergillaceae</taxon>
        <taxon>Aspergillus</taxon>
    </lineage>
</organism>
<dbReference type="SMART" id="SM00552">
    <property type="entry name" value="ADEAMc"/>
    <property type="match status" value="1"/>
</dbReference>
<dbReference type="GO" id="GO:0002100">
    <property type="term" value="P:tRNA wobble adenosine to inosine editing"/>
    <property type="evidence" value="ECO:0007669"/>
    <property type="project" value="InterPro"/>
</dbReference>
<dbReference type="InterPro" id="IPR002466">
    <property type="entry name" value="A_deamin"/>
</dbReference>
<dbReference type="GO" id="GO:0003723">
    <property type="term" value="F:RNA binding"/>
    <property type="evidence" value="ECO:0007669"/>
    <property type="project" value="InterPro"/>
</dbReference>
<keyword evidence="4" id="KW-1185">Reference proteome</keyword>
<dbReference type="OrthoDB" id="10268011at2759"/>
<evidence type="ECO:0000313" key="3">
    <source>
        <dbReference type="EMBL" id="BCS23801.1"/>
    </source>
</evidence>
<sequence length="572" mass="62308">MADTGAAHSSLASRIAALVHTYYNGLPNGSKPVVNDDGTGQWIPMSAIVLVKGEGTPSESVTCIAVTSGAKCLPATKVGTCEGLVLHDCHAEVLAMRAFNRWLIAECYAFIGREEIHRRPCDEKLSPYVWRRPILTRDSPVLPPFEIRPDVGIYMYCTCAPCGDASMELVMAEQDDPTPWVPPAATATTTTTTAASASTSSRPGEQALLDGRAHFSNLGIVRRKPARRDAEATRSKSCSDKLALRQVTSLLNYGASLLVAVTANAYLKGLVLPEEEISRTGVARCFGAEGRMKDLVGRTWPITETNADTPGVQGLPASETQDRHRYEFRPFEVLSIPDSQLRALWKFRKPKASDPGQTAAQLKKSKPGNKTVIWIRAPTIDHESEFGYPSLVSRLQTLRGSKTGVFENIIGGVRQGHKSSDPGLAGASALSRWPLWLHWRNTMSVTQLLLGEHEVRDGDGMASNVLGATGALPAFLEEKYCGFKKPDGYKKSGCIKARRDAVQAAKEVLGGWVPNVKDDNWPQQEWEDEDFGNDEDPGTSPDTESSQGSFDSRDSRDSRDGPGASKRRRLDV</sequence>
<reference evidence="3" key="1">
    <citation type="submission" date="2021-01" db="EMBL/GenBank/DDBJ databases">
        <authorList>
            <consortium name="Aspergillus puulaauensis MK2 genome sequencing consortium"/>
            <person name="Kazuki M."/>
            <person name="Futagami T."/>
        </authorList>
    </citation>
    <scope>NUCLEOTIDE SEQUENCE</scope>
    <source>
        <strain evidence="3">MK2</strain>
    </source>
</reference>
<protein>
    <recommendedName>
        <fullName evidence="2">A to I editase domain-containing protein</fullName>
    </recommendedName>
</protein>
<reference evidence="3" key="2">
    <citation type="submission" date="2021-02" db="EMBL/GenBank/DDBJ databases">
        <title>Aspergillus puulaauensis MK2 genome sequence.</title>
        <authorList>
            <person name="Futagami T."/>
            <person name="Mori K."/>
            <person name="Kadooka C."/>
            <person name="Tanaka T."/>
        </authorList>
    </citation>
    <scope>NUCLEOTIDE SEQUENCE</scope>
    <source>
        <strain evidence="3">MK2</strain>
    </source>
</reference>
<dbReference type="PANTHER" id="PTHR47803:SF1">
    <property type="entry name" value="TRNA-SPECIFIC ADENOSINE DEAMINASE 1"/>
    <property type="match status" value="1"/>
</dbReference>
<feature type="region of interest" description="Disordered" evidence="1">
    <location>
        <begin position="513"/>
        <end position="572"/>
    </location>
</feature>
<feature type="domain" description="A to I editase" evidence="2">
    <location>
        <begin position="65"/>
        <end position="286"/>
    </location>
</feature>
<dbReference type="GeneID" id="64973806"/>
<feature type="compositionally biased region" description="Basic and acidic residues" evidence="1">
    <location>
        <begin position="551"/>
        <end position="560"/>
    </location>
</feature>
<feature type="region of interest" description="Disordered" evidence="1">
    <location>
        <begin position="178"/>
        <end position="203"/>
    </location>
</feature>
<gene>
    <name evidence="3" type="ORF">APUU_40245A</name>
</gene>
<accession>A0A7R8ALZ0</accession>
<feature type="compositionally biased region" description="Acidic residues" evidence="1">
    <location>
        <begin position="525"/>
        <end position="537"/>
    </location>
</feature>
<proteinExistence type="predicted"/>
<evidence type="ECO:0000313" key="4">
    <source>
        <dbReference type="Proteomes" id="UP000654913"/>
    </source>
</evidence>
<evidence type="ECO:0000259" key="2">
    <source>
        <dbReference type="PROSITE" id="PS50141"/>
    </source>
</evidence>
<dbReference type="EMBL" id="AP024446">
    <property type="protein sequence ID" value="BCS23801.1"/>
    <property type="molecule type" value="Genomic_DNA"/>
</dbReference>
<dbReference type="Proteomes" id="UP000654913">
    <property type="component" value="Chromosome 4"/>
</dbReference>
<dbReference type="PROSITE" id="PS50141">
    <property type="entry name" value="A_DEAMIN_EDITASE"/>
    <property type="match status" value="1"/>
</dbReference>
<dbReference type="KEGG" id="apuu:APUU_40245A"/>
<feature type="compositionally biased region" description="Low complexity" evidence="1">
    <location>
        <begin position="184"/>
        <end position="201"/>
    </location>
</feature>
<name>A0A7R8ALZ0_9EURO</name>
<dbReference type="PANTHER" id="PTHR47803">
    <property type="entry name" value="TRNA-SPECIFIC ADENOSINE DEAMINASE 1"/>
    <property type="match status" value="1"/>
</dbReference>